<dbReference type="InterPro" id="IPR011009">
    <property type="entry name" value="Kinase-like_dom_sf"/>
</dbReference>
<reference evidence="16 17" key="1">
    <citation type="submission" date="2024-04" db="EMBL/GenBank/DDBJ databases">
        <authorList>
            <consortium name="Genoscope - CEA"/>
            <person name="William W."/>
        </authorList>
    </citation>
    <scope>NUCLEOTIDE SEQUENCE [LARGE SCALE GENOMIC DNA]</scope>
</reference>
<keyword evidence="10" id="KW-0460">Magnesium</keyword>
<evidence type="ECO:0000256" key="5">
    <source>
        <dbReference type="ARBA" id="ARBA00022679"/>
    </source>
</evidence>
<evidence type="ECO:0000256" key="7">
    <source>
        <dbReference type="ARBA" id="ARBA00022741"/>
    </source>
</evidence>
<dbReference type="InterPro" id="IPR051131">
    <property type="entry name" value="NEK_Ser/Thr_kinase_NIMA"/>
</dbReference>
<dbReference type="PANTHER" id="PTHR44899:SF3">
    <property type="entry name" value="SERINE_THREONINE-PROTEIN KINASE NEK1"/>
    <property type="match status" value="1"/>
</dbReference>
<evidence type="ECO:0000256" key="3">
    <source>
        <dbReference type="ARBA" id="ARBA00012513"/>
    </source>
</evidence>
<feature type="region of interest" description="Disordered" evidence="14">
    <location>
        <begin position="287"/>
        <end position="383"/>
    </location>
</feature>
<feature type="compositionally biased region" description="Basic and acidic residues" evidence="14">
    <location>
        <begin position="354"/>
        <end position="383"/>
    </location>
</feature>
<dbReference type="Gene3D" id="3.30.200.20">
    <property type="entry name" value="Phosphorylase Kinase, domain 1"/>
    <property type="match status" value="1"/>
</dbReference>
<dbReference type="EC" id="2.7.11.1" evidence="3"/>
<dbReference type="AlphaFoldDB" id="A0AAV2HWS6"/>
<proteinExistence type="inferred from homology"/>
<evidence type="ECO:0000256" key="6">
    <source>
        <dbReference type="ARBA" id="ARBA00022723"/>
    </source>
</evidence>
<evidence type="ECO:0000256" key="10">
    <source>
        <dbReference type="ARBA" id="ARBA00022842"/>
    </source>
</evidence>
<comment type="catalytic activity">
    <reaction evidence="12">
        <text>L-seryl-[protein] + ATP = O-phospho-L-seryl-[protein] + ADP + H(+)</text>
        <dbReference type="Rhea" id="RHEA:17989"/>
        <dbReference type="Rhea" id="RHEA-COMP:9863"/>
        <dbReference type="Rhea" id="RHEA-COMP:11604"/>
        <dbReference type="ChEBI" id="CHEBI:15378"/>
        <dbReference type="ChEBI" id="CHEBI:29999"/>
        <dbReference type="ChEBI" id="CHEBI:30616"/>
        <dbReference type="ChEBI" id="CHEBI:83421"/>
        <dbReference type="ChEBI" id="CHEBI:456216"/>
        <dbReference type="EC" id="2.7.11.1"/>
    </reaction>
</comment>
<evidence type="ECO:0000256" key="4">
    <source>
        <dbReference type="ARBA" id="ARBA00022527"/>
    </source>
</evidence>
<evidence type="ECO:0000256" key="14">
    <source>
        <dbReference type="SAM" id="MobiDB-lite"/>
    </source>
</evidence>
<protein>
    <recommendedName>
        <fullName evidence="3">non-specific serine/threonine protein kinase</fullName>
        <ecNumber evidence="3">2.7.11.1</ecNumber>
    </recommendedName>
</protein>
<dbReference type="GO" id="GO:0005524">
    <property type="term" value="F:ATP binding"/>
    <property type="evidence" value="ECO:0007669"/>
    <property type="project" value="UniProtKB-UniRule"/>
</dbReference>
<evidence type="ECO:0000256" key="12">
    <source>
        <dbReference type="ARBA" id="ARBA00048679"/>
    </source>
</evidence>
<comment type="catalytic activity">
    <reaction evidence="11">
        <text>L-threonyl-[protein] + ATP = O-phospho-L-threonyl-[protein] + ADP + H(+)</text>
        <dbReference type="Rhea" id="RHEA:46608"/>
        <dbReference type="Rhea" id="RHEA-COMP:11060"/>
        <dbReference type="Rhea" id="RHEA-COMP:11605"/>
        <dbReference type="ChEBI" id="CHEBI:15378"/>
        <dbReference type="ChEBI" id="CHEBI:30013"/>
        <dbReference type="ChEBI" id="CHEBI:30616"/>
        <dbReference type="ChEBI" id="CHEBI:61977"/>
        <dbReference type="ChEBI" id="CHEBI:456216"/>
        <dbReference type="EC" id="2.7.11.1"/>
    </reaction>
</comment>
<keyword evidence="9 13" id="KW-0067">ATP-binding</keyword>
<keyword evidence="7 13" id="KW-0547">Nucleotide-binding</keyword>
<dbReference type="PROSITE" id="PS00108">
    <property type="entry name" value="PROTEIN_KINASE_ST"/>
    <property type="match status" value="1"/>
</dbReference>
<feature type="binding site" evidence="13">
    <location>
        <position position="33"/>
    </location>
    <ligand>
        <name>ATP</name>
        <dbReference type="ChEBI" id="CHEBI:30616"/>
    </ligand>
</feature>
<organism evidence="16 17">
    <name type="scientific">Lymnaea stagnalis</name>
    <name type="common">Great pond snail</name>
    <name type="synonym">Helix stagnalis</name>
    <dbReference type="NCBI Taxonomy" id="6523"/>
    <lineage>
        <taxon>Eukaryota</taxon>
        <taxon>Metazoa</taxon>
        <taxon>Spiralia</taxon>
        <taxon>Lophotrochozoa</taxon>
        <taxon>Mollusca</taxon>
        <taxon>Gastropoda</taxon>
        <taxon>Heterobranchia</taxon>
        <taxon>Euthyneura</taxon>
        <taxon>Panpulmonata</taxon>
        <taxon>Hygrophila</taxon>
        <taxon>Lymnaeoidea</taxon>
        <taxon>Lymnaeidae</taxon>
        <taxon>Lymnaea</taxon>
    </lineage>
</organism>
<dbReference type="PANTHER" id="PTHR44899">
    <property type="entry name" value="CAMK FAMILY PROTEIN KINASE"/>
    <property type="match status" value="1"/>
</dbReference>
<evidence type="ECO:0000313" key="17">
    <source>
        <dbReference type="Proteomes" id="UP001497497"/>
    </source>
</evidence>
<evidence type="ECO:0000256" key="1">
    <source>
        <dbReference type="ARBA" id="ARBA00001946"/>
    </source>
</evidence>
<evidence type="ECO:0000256" key="11">
    <source>
        <dbReference type="ARBA" id="ARBA00047899"/>
    </source>
</evidence>
<keyword evidence="4" id="KW-0723">Serine/threonine-protein kinase</keyword>
<dbReference type="PROSITE" id="PS00107">
    <property type="entry name" value="PROTEIN_KINASE_ATP"/>
    <property type="match status" value="1"/>
</dbReference>
<dbReference type="GO" id="GO:0004674">
    <property type="term" value="F:protein serine/threonine kinase activity"/>
    <property type="evidence" value="ECO:0007669"/>
    <property type="project" value="UniProtKB-KW"/>
</dbReference>
<dbReference type="SUPFAM" id="SSF56112">
    <property type="entry name" value="Protein kinase-like (PK-like)"/>
    <property type="match status" value="1"/>
</dbReference>
<dbReference type="Pfam" id="PF00069">
    <property type="entry name" value="Pkinase"/>
    <property type="match status" value="1"/>
</dbReference>
<evidence type="ECO:0000313" key="16">
    <source>
        <dbReference type="EMBL" id="CAL1537972.1"/>
    </source>
</evidence>
<name>A0AAV2HWS6_LYMST</name>
<keyword evidence="8" id="KW-0418">Kinase</keyword>
<feature type="domain" description="Protein kinase" evidence="15">
    <location>
        <begin position="4"/>
        <end position="258"/>
    </location>
</feature>
<gene>
    <name evidence="16" type="ORF">GSLYS_00011793001</name>
</gene>
<dbReference type="FunFam" id="3.30.200.20:FF:000097">
    <property type="entry name" value="Probable serine/threonine-protein kinase nek1"/>
    <property type="match status" value="1"/>
</dbReference>
<keyword evidence="17" id="KW-1185">Reference proteome</keyword>
<feature type="compositionally biased region" description="Low complexity" evidence="14">
    <location>
        <begin position="419"/>
        <end position="428"/>
    </location>
</feature>
<keyword evidence="6" id="KW-0479">Metal-binding</keyword>
<evidence type="ECO:0000256" key="8">
    <source>
        <dbReference type="ARBA" id="ARBA00022777"/>
    </source>
</evidence>
<dbReference type="InterPro" id="IPR008271">
    <property type="entry name" value="Ser/Thr_kinase_AS"/>
</dbReference>
<dbReference type="Gene3D" id="1.10.510.10">
    <property type="entry name" value="Transferase(Phosphotransferase) domain 1"/>
    <property type="match status" value="1"/>
</dbReference>
<dbReference type="EMBL" id="CAXITT010000279">
    <property type="protein sequence ID" value="CAL1537972.1"/>
    <property type="molecule type" value="Genomic_DNA"/>
</dbReference>
<accession>A0AAV2HWS6</accession>
<comment type="cofactor">
    <cofactor evidence="1">
        <name>Mg(2+)</name>
        <dbReference type="ChEBI" id="CHEBI:18420"/>
    </cofactor>
</comment>
<dbReference type="InterPro" id="IPR017441">
    <property type="entry name" value="Protein_kinase_ATP_BS"/>
</dbReference>
<evidence type="ECO:0000256" key="13">
    <source>
        <dbReference type="PROSITE-ProRule" id="PRU10141"/>
    </source>
</evidence>
<feature type="region of interest" description="Disordered" evidence="14">
    <location>
        <begin position="558"/>
        <end position="587"/>
    </location>
</feature>
<evidence type="ECO:0000259" key="15">
    <source>
        <dbReference type="PROSITE" id="PS50011"/>
    </source>
</evidence>
<keyword evidence="5" id="KW-0808">Transferase</keyword>
<feature type="region of interest" description="Disordered" evidence="14">
    <location>
        <begin position="414"/>
        <end position="440"/>
    </location>
</feature>
<dbReference type="InterPro" id="IPR000719">
    <property type="entry name" value="Prot_kinase_dom"/>
</dbReference>
<dbReference type="Proteomes" id="UP001497497">
    <property type="component" value="Unassembled WGS sequence"/>
</dbReference>
<dbReference type="FunFam" id="1.10.510.10:FF:000172">
    <property type="entry name" value="serine/threonine-protein kinase Nek1 isoform X1"/>
    <property type="match status" value="1"/>
</dbReference>
<dbReference type="SMART" id="SM00220">
    <property type="entry name" value="S_TKc"/>
    <property type="match status" value="1"/>
</dbReference>
<dbReference type="PROSITE" id="PS50011">
    <property type="entry name" value="PROTEIN_KINASE_DOM"/>
    <property type="match status" value="1"/>
</dbReference>
<evidence type="ECO:0000256" key="9">
    <source>
        <dbReference type="ARBA" id="ARBA00022840"/>
    </source>
</evidence>
<dbReference type="GO" id="GO:0046872">
    <property type="term" value="F:metal ion binding"/>
    <property type="evidence" value="ECO:0007669"/>
    <property type="project" value="UniProtKB-KW"/>
</dbReference>
<feature type="non-terminal residue" evidence="16">
    <location>
        <position position="587"/>
    </location>
</feature>
<comment type="caution">
    <text evidence="16">The sequence shown here is derived from an EMBL/GenBank/DDBJ whole genome shotgun (WGS) entry which is preliminary data.</text>
</comment>
<evidence type="ECO:0000256" key="2">
    <source>
        <dbReference type="ARBA" id="ARBA00010886"/>
    </source>
</evidence>
<comment type="similarity">
    <text evidence="2">Belongs to the protein kinase superfamily. NEK Ser/Thr protein kinase family. NIMA subfamily.</text>
</comment>
<sequence length="587" mass="66450">MNKYARVRQIGEGAFGKAILVKRKDSARQYVIKEINITKMTAKEREESRKEVAVLAQLKHPNIVCYIESFEEKGSLYIVMNFCAGGDLYGKINERRGVPFQEEQILDWFVQLCLAVKHIHDRKILHRDIKSQNIFLTNSGTVQLGDFGIAKVLNSTAQLAHTCIGTPYYLSPEIVENMPYNNKSDIWSMGCVLYELTTLKHAFEAGNMKNLVLKIIRGSYPPISPQFSYDLRGLIAQLFKRNPRDRPTVNAILKKNFVMQRVRKFLSAQDIEEEFSHTVMHGHKIAKALPPAPKPSADPSKRVNATPRPGSANKKYDPAAVYGAPLSSSKNRMSGEKKRPSTPGRQAPVPGQVDWEKKKKERQELEEKRRAEMRKRDQEVNERRHRELIEKQKVMRMNKAREEGWKHVIDPFSVDENNRAPTPNNNRPLPVPKVNNDNRNRGDYEAYNQFLGRLQQDREAPSPAGRNPNHVDVVHIAVPRPLPAGNQQRPPIPQQFNMGPLGVPIAMGPPGVPAALDQAGRDRQLGAQAAQRARVVEDYMQRKRMADLNKMRAQNDLYGMYRPSSADRRTPVPAPRRGASPGPGRGG</sequence>